<protein>
    <recommendedName>
        <fullName evidence="3">Major facilitator superfamily (MFS) profile domain-containing protein</fullName>
    </recommendedName>
</protein>
<feature type="transmembrane region" description="Helical" evidence="2">
    <location>
        <begin position="86"/>
        <end position="107"/>
    </location>
</feature>
<dbReference type="InterPro" id="IPR036259">
    <property type="entry name" value="MFS_trans_sf"/>
</dbReference>
<evidence type="ECO:0000313" key="4">
    <source>
        <dbReference type="EMBL" id="KAK6192281.1"/>
    </source>
</evidence>
<evidence type="ECO:0000259" key="3">
    <source>
        <dbReference type="PROSITE" id="PS50850"/>
    </source>
</evidence>
<comment type="caution">
    <text evidence="4">The sequence shown here is derived from an EMBL/GenBank/DDBJ whole genome shotgun (WGS) entry which is preliminary data.</text>
</comment>
<dbReference type="InterPro" id="IPR020846">
    <property type="entry name" value="MFS_dom"/>
</dbReference>
<dbReference type="SUPFAM" id="SSF103473">
    <property type="entry name" value="MFS general substrate transporter"/>
    <property type="match status" value="1"/>
</dbReference>
<sequence length="476" mass="53689">MRCFRKCEHCIPDSIYPYILVLITILVYIPVAGLVQSFGIFLEQLNEEFCPNDCVQLLAWVGALALGLNRIFCWVTVILQRFIPTFILFLSGVLLCSSGLFISSYFQHIGWMFLTYCIAFGIGSSLVMNSPYSLIEFHFPPSHRYHLLATSIMNVGAPLGSFIMNPIAAYFDAVEIHTWRDTMKIFSLAILVIGLFSSLFIRDTKPSDFHSLDEESIIDTEKTQKYVDEKHSDVRAINSDVKAINNDVMDEKTSIKDDVTDKEDEEHGVMSLNNTVEGPNEWRCSWYLLYAVTIWIFAIFLLSFSIYIPKVHFIQYMHSLNIHPEIAAFCMSIEGLGEAIFSFLISIVGDKIKKYVIYLYAAGCCVLSISSSLLIYATTYYQVAVYCFVHGSMDGIMMTILYPALSRLVSNITLKRYIWAATFFVNGVGQIAGIPLAGMVYDVTKSYNIVFFVASGVFGSAAILFLLLALKTRNIQ</sequence>
<evidence type="ECO:0000256" key="1">
    <source>
        <dbReference type="ARBA" id="ARBA00004141"/>
    </source>
</evidence>
<dbReference type="PROSITE" id="PS50850">
    <property type="entry name" value="MFS"/>
    <property type="match status" value="1"/>
</dbReference>
<feature type="transmembrane region" description="Helical" evidence="2">
    <location>
        <begin position="147"/>
        <end position="171"/>
    </location>
</feature>
<dbReference type="Pfam" id="PF07690">
    <property type="entry name" value="MFS_1"/>
    <property type="match status" value="1"/>
</dbReference>
<dbReference type="AlphaFoldDB" id="A0AAN8KAI8"/>
<evidence type="ECO:0000313" key="5">
    <source>
        <dbReference type="Proteomes" id="UP001347796"/>
    </source>
</evidence>
<dbReference type="PANTHER" id="PTHR11360:SF172">
    <property type="entry name" value="MAJOR FACILITATOR SUPERFAMILY (MFS) PROFILE DOMAIN-CONTAINING PROTEIN"/>
    <property type="match status" value="1"/>
</dbReference>
<feature type="transmembrane region" description="Helical" evidence="2">
    <location>
        <begin position="15"/>
        <end position="37"/>
    </location>
</feature>
<feature type="transmembrane region" description="Helical" evidence="2">
    <location>
        <begin position="447"/>
        <end position="470"/>
    </location>
</feature>
<dbReference type="InterPro" id="IPR050327">
    <property type="entry name" value="Proton-linked_MCT"/>
</dbReference>
<comment type="subcellular location">
    <subcellularLocation>
        <location evidence="1">Membrane</location>
        <topology evidence="1">Multi-pass membrane protein</topology>
    </subcellularLocation>
</comment>
<dbReference type="GO" id="GO:0016020">
    <property type="term" value="C:membrane"/>
    <property type="evidence" value="ECO:0007669"/>
    <property type="project" value="UniProtKB-SubCell"/>
</dbReference>
<feature type="transmembrane region" description="Helical" evidence="2">
    <location>
        <begin position="417"/>
        <end position="441"/>
    </location>
</feature>
<keyword evidence="2" id="KW-0812">Transmembrane</keyword>
<keyword evidence="2" id="KW-0472">Membrane</keyword>
<gene>
    <name evidence="4" type="ORF">SNE40_003777</name>
</gene>
<proteinExistence type="predicted"/>
<feature type="transmembrane region" description="Helical" evidence="2">
    <location>
        <begin position="183"/>
        <end position="201"/>
    </location>
</feature>
<feature type="transmembrane region" description="Helical" evidence="2">
    <location>
        <begin position="383"/>
        <end position="405"/>
    </location>
</feature>
<feature type="domain" description="Major facilitator superfamily (MFS) profile" evidence="3">
    <location>
        <begin position="291"/>
        <end position="476"/>
    </location>
</feature>
<dbReference type="Proteomes" id="UP001347796">
    <property type="component" value="Unassembled WGS sequence"/>
</dbReference>
<reference evidence="4 5" key="1">
    <citation type="submission" date="2024-01" db="EMBL/GenBank/DDBJ databases">
        <title>The genome of the rayed Mediterranean limpet Patella caerulea (Linnaeus, 1758).</title>
        <authorList>
            <person name="Anh-Thu Weber A."/>
            <person name="Halstead-Nussloch G."/>
        </authorList>
    </citation>
    <scope>NUCLEOTIDE SEQUENCE [LARGE SCALE GENOMIC DNA]</scope>
    <source>
        <strain evidence="4">AATW-2023a</strain>
        <tissue evidence="4">Whole specimen</tissue>
    </source>
</reference>
<dbReference type="InterPro" id="IPR011701">
    <property type="entry name" value="MFS"/>
</dbReference>
<organism evidence="4 5">
    <name type="scientific">Patella caerulea</name>
    <name type="common">Rayed Mediterranean limpet</name>
    <dbReference type="NCBI Taxonomy" id="87958"/>
    <lineage>
        <taxon>Eukaryota</taxon>
        <taxon>Metazoa</taxon>
        <taxon>Spiralia</taxon>
        <taxon>Lophotrochozoa</taxon>
        <taxon>Mollusca</taxon>
        <taxon>Gastropoda</taxon>
        <taxon>Patellogastropoda</taxon>
        <taxon>Patelloidea</taxon>
        <taxon>Patellidae</taxon>
        <taxon>Patella</taxon>
    </lineage>
</organism>
<name>A0AAN8KAI8_PATCE</name>
<feature type="transmembrane region" description="Helical" evidence="2">
    <location>
        <begin position="326"/>
        <end position="348"/>
    </location>
</feature>
<dbReference type="PANTHER" id="PTHR11360">
    <property type="entry name" value="MONOCARBOXYLATE TRANSPORTER"/>
    <property type="match status" value="1"/>
</dbReference>
<dbReference type="GO" id="GO:0008028">
    <property type="term" value="F:monocarboxylic acid transmembrane transporter activity"/>
    <property type="evidence" value="ECO:0007669"/>
    <property type="project" value="TreeGrafter"/>
</dbReference>
<feature type="transmembrane region" description="Helical" evidence="2">
    <location>
        <begin position="287"/>
        <end position="306"/>
    </location>
</feature>
<accession>A0AAN8KAI8</accession>
<evidence type="ECO:0000256" key="2">
    <source>
        <dbReference type="SAM" id="Phobius"/>
    </source>
</evidence>
<feature type="transmembrane region" description="Helical" evidence="2">
    <location>
        <begin position="355"/>
        <end position="377"/>
    </location>
</feature>
<keyword evidence="2" id="KW-1133">Transmembrane helix</keyword>
<keyword evidence="5" id="KW-1185">Reference proteome</keyword>
<feature type="transmembrane region" description="Helical" evidence="2">
    <location>
        <begin position="113"/>
        <end position="135"/>
    </location>
</feature>
<feature type="transmembrane region" description="Helical" evidence="2">
    <location>
        <begin position="57"/>
        <end position="79"/>
    </location>
</feature>
<dbReference type="EMBL" id="JAZGQO010000002">
    <property type="protein sequence ID" value="KAK6192281.1"/>
    <property type="molecule type" value="Genomic_DNA"/>
</dbReference>
<dbReference type="Gene3D" id="1.20.1250.20">
    <property type="entry name" value="MFS general substrate transporter like domains"/>
    <property type="match status" value="2"/>
</dbReference>